<dbReference type="PROSITE" id="PS51184">
    <property type="entry name" value="JMJC"/>
    <property type="match status" value="1"/>
</dbReference>
<accession>A0A813HQT8</accession>
<sequence>MGKSLTFEAIARGETEELFVVRCCSRRSLAFPLFVTLLLAVAASNLVLSWRLLPEVSRPSHSWSRLASDATEASAVAVCPAKATRGRASTQTFACDGGSIVAGRSDGDHSERRSAAELVRLLSDEVAASPCSLVRDPWWQLQVWPPPEPAVLTNVTQGWAARGSWSREQFLQKFGDWRMPLSTFLRDPWMELVGLQGELTKRPVDVSFEEYLNIRAATQSNVFLFVRDELGTGQSLRGEGRRELRKRLFDEALGRDYTVPPGLNRTATRIFAMDGLASGHGMHRHGEAWLASLAGRKVWWVAPPLVAGDESTNSEGRPVFPYKDLSSEEGGWPCSWLLKEDLVPRGAQIRRCVQQPGEVVVLPAGWWHMTCSLDEFSVAVGGQGA</sequence>
<dbReference type="AlphaFoldDB" id="A0A813HQT8"/>
<dbReference type="InterPro" id="IPR003347">
    <property type="entry name" value="JmjC_dom"/>
</dbReference>
<evidence type="ECO:0000313" key="3">
    <source>
        <dbReference type="EMBL" id="CAE8640108.1"/>
    </source>
</evidence>
<dbReference type="PANTHER" id="PTHR12480">
    <property type="entry name" value="ARGININE DEMETHYLASE AND LYSYL-HYDROXYLASE JMJD"/>
    <property type="match status" value="1"/>
</dbReference>
<feature type="domain" description="JmjC" evidence="2">
    <location>
        <begin position="248"/>
        <end position="385"/>
    </location>
</feature>
<dbReference type="Pfam" id="PF02373">
    <property type="entry name" value="JmjC"/>
    <property type="match status" value="1"/>
</dbReference>
<organism evidence="3 5">
    <name type="scientific">Polarella glacialis</name>
    <name type="common">Dinoflagellate</name>
    <dbReference type="NCBI Taxonomy" id="89957"/>
    <lineage>
        <taxon>Eukaryota</taxon>
        <taxon>Sar</taxon>
        <taxon>Alveolata</taxon>
        <taxon>Dinophyceae</taxon>
        <taxon>Suessiales</taxon>
        <taxon>Suessiaceae</taxon>
        <taxon>Polarella</taxon>
    </lineage>
</organism>
<dbReference type="Proteomes" id="UP000654075">
    <property type="component" value="Unassembled WGS sequence"/>
</dbReference>
<keyword evidence="1" id="KW-1133">Transmembrane helix</keyword>
<dbReference type="Gene3D" id="2.60.120.650">
    <property type="entry name" value="Cupin"/>
    <property type="match status" value="1"/>
</dbReference>
<comment type="caution">
    <text evidence="3">The sequence shown here is derived from an EMBL/GenBank/DDBJ whole genome shotgun (WGS) entry which is preliminary data.</text>
</comment>
<feature type="transmembrane region" description="Helical" evidence="1">
    <location>
        <begin position="29"/>
        <end position="53"/>
    </location>
</feature>
<protein>
    <recommendedName>
        <fullName evidence="2">JmjC domain-containing protein</fullName>
    </recommendedName>
</protein>
<evidence type="ECO:0000256" key="1">
    <source>
        <dbReference type="SAM" id="Phobius"/>
    </source>
</evidence>
<dbReference type="OrthoDB" id="438164at2759"/>
<keyword evidence="1" id="KW-0472">Membrane</keyword>
<gene>
    <name evidence="3" type="ORF">PGLA1383_LOCUS55047</name>
    <name evidence="4" type="ORF">PGLA2088_LOCUS12372</name>
</gene>
<reference evidence="3" key="1">
    <citation type="submission" date="2021-02" db="EMBL/GenBank/DDBJ databases">
        <authorList>
            <person name="Dougan E. K."/>
            <person name="Rhodes N."/>
            <person name="Thang M."/>
            <person name="Chan C."/>
        </authorList>
    </citation>
    <scope>NUCLEOTIDE SEQUENCE</scope>
</reference>
<proteinExistence type="predicted"/>
<evidence type="ECO:0000313" key="5">
    <source>
        <dbReference type="Proteomes" id="UP000654075"/>
    </source>
</evidence>
<dbReference type="EMBL" id="CAJNNV010032487">
    <property type="protein sequence ID" value="CAE8640108.1"/>
    <property type="molecule type" value="Genomic_DNA"/>
</dbReference>
<dbReference type="SUPFAM" id="SSF51197">
    <property type="entry name" value="Clavaminate synthase-like"/>
    <property type="match status" value="1"/>
</dbReference>
<dbReference type="InterPro" id="IPR050910">
    <property type="entry name" value="JMJD6_ArgDemeth/LysHydrox"/>
</dbReference>
<dbReference type="EMBL" id="CAJNNW010014569">
    <property type="protein sequence ID" value="CAE8656784.1"/>
    <property type="molecule type" value="Genomic_DNA"/>
</dbReference>
<dbReference type="Proteomes" id="UP000626109">
    <property type="component" value="Unassembled WGS sequence"/>
</dbReference>
<evidence type="ECO:0000259" key="2">
    <source>
        <dbReference type="PROSITE" id="PS51184"/>
    </source>
</evidence>
<name>A0A813HQT8_POLGL</name>
<keyword evidence="1" id="KW-0812">Transmembrane</keyword>
<keyword evidence="5" id="KW-1185">Reference proteome</keyword>
<evidence type="ECO:0000313" key="4">
    <source>
        <dbReference type="EMBL" id="CAE8656784.1"/>
    </source>
</evidence>